<sequence>MDSCPRKDAGLEGPQEPLYGAWYDWSLMPVSRRLARPNGPRFSDECHHANETATLRDARSGKLLKSMHILQLGF</sequence>
<keyword evidence="2" id="KW-1185">Reference proteome</keyword>
<accession>A0ACC5SR88</accession>
<comment type="caution">
    <text evidence="1">The sequence shown here is derived from an EMBL/GenBank/DDBJ whole genome shotgun (WGS) entry which is preliminary data.</text>
</comment>
<dbReference type="Proteomes" id="UP000823773">
    <property type="component" value="Unassembled WGS sequence"/>
</dbReference>
<gene>
    <name evidence="1" type="ORF">J2Z19_001059</name>
</gene>
<name>A0ACC5SR88_ENSAD</name>
<evidence type="ECO:0000313" key="1">
    <source>
        <dbReference type="EMBL" id="MBP1871362.1"/>
    </source>
</evidence>
<reference evidence="1" key="1">
    <citation type="submission" date="2021-03" db="EMBL/GenBank/DDBJ databases">
        <title>Genomic Encyclopedia of Type Strains, Phase IV (KMG-IV): sequencing the most valuable type-strain genomes for metagenomic binning, comparative biology and taxonomic classification.</title>
        <authorList>
            <person name="Goeker M."/>
        </authorList>
    </citation>
    <scope>NUCLEOTIDE SEQUENCE</scope>
    <source>
        <strain evidence="1">DSM 18131</strain>
    </source>
</reference>
<evidence type="ECO:0000313" key="2">
    <source>
        <dbReference type="Proteomes" id="UP000823773"/>
    </source>
</evidence>
<proteinExistence type="predicted"/>
<protein>
    <submittedName>
        <fullName evidence="1">Uncharacterized protein</fullName>
    </submittedName>
</protein>
<organism evidence="1 2">
    <name type="scientific">Ensifer adhaerens</name>
    <name type="common">Sinorhizobium morelense</name>
    <dbReference type="NCBI Taxonomy" id="106592"/>
    <lineage>
        <taxon>Bacteria</taxon>
        <taxon>Pseudomonadati</taxon>
        <taxon>Pseudomonadota</taxon>
        <taxon>Alphaproteobacteria</taxon>
        <taxon>Hyphomicrobiales</taxon>
        <taxon>Rhizobiaceae</taxon>
        <taxon>Sinorhizobium/Ensifer group</taxon>
        <taxon>Ensifer</taxon>
    </lineage>
</organism>
<dbReference type="EMBL" id="JAGGJR010000001">
    <property type="protein sequence ID" value="MBP1871362.1"/>
    <property type="molecule type" value="Genomic_DNA"/>
</dbReference>